<reference evidence="7" key="1">
    <citation type="journal article" date="2015" name="Genome Announc.">
        <title>Genome sequence of the AIDS-associated pathogen Penicillium marneffei (ATCC18224) and its near taxonomic relative Talaromyces stipitatus (ATCC10500).</title>
        <authorList>
            <person name="Nierman W.C."/>
            <person name="Fedorova-Abrams N.D."/>
            <person name="Andrianopoulos A."/>
        </authorList>
    </citation>
    <scope>NUCLEOTIDE SEQUENCE [LARGE SCALE GENOMIC DNA]</scope>
    <source>
        <strain evidence="7">ATCC 18224 / CBS 334.59 / QM 7333</strain>
    </source>
</reference>
<dbReference type="OrthoDB" id="66881at2759"/>
<dbReference type="SUPFAM" id="SSF51905">
    <property type="entry name" value="FAD/NAD(P)-binding domain"/>
    <property type="match status" value="2"/>
</dbReference>
<keyword evidence="2" id="KW-0285">Flavoprotein</keyword>
<comment type="similarity">
    <text evidence="1">Belongs to the FMO family.</text>
</comment>
<evidence type="ECO:0000313" key="6">
    <source>
        <dbReference type="EMBL" id="EEA22436.1"/>
    </source>
</evidence>
<protein>
    <submittedName>
        <fullName evidence="6">FAD dependent oxidoreductase, putative</fullName>
    </submittedName>
</protein>
<dbReference type="GO" id="GO:0050661">
    <property type="term" value="F:NADP binding"/>
    <property type="evidence" value="ECO:0007669"/>
    <property type="project" value="InterPro"/>
</dbReference>
<name>B6QJC1_TALMQ</name>
<keyword evidence="3" id="KW-0274">FAD</keyword>
<dbReference type="PRINTS" id="PR00419">
    <property type="entry name" value="ADXRDTASE"/>
</dbReference>
<gene>
    <name evidence="6" type="ORF">PMAA_090650</name>
</gene>
<sequence length="488" mass="54893">MTGPSNTIDKVAVIGAGISGVVTAAHLLNAGLEVTVFERNKEAGGVWLYDDRRPIESIYPATRPSEAEQAGDYEEIQEFDRLVLEHAPPGPCYVGLRNNVSTPLMRVTLNAWPDKTPDFVSHRVMNEYIIDTSRKSGVHGVTLFGAKVTNIEKVNELSKWQVSWTELREDDETGEVNEQEKNDLFDAVVVASGHYHAPRIPNITGLAYIKRLWPLRVLHSKGYRRPDEYAGKNVLLIGGGVSSTDIARELGPVAKNIYQSTRNSPYDLTEKMLPDNGTRVAEIEFFEITSATRTEEPLTAESHLPIKVHLKSTDQDSTIEDIDYIIVCTGYYFTLPFLRRLHEDDTKPTEASDTVLVTDGTQVHNLHKDIFYIPDPTLAFVGVPFYTATFTLFEFQAIAVTEIFAGIARLPSGSNMRDEYRAKIEQKGVGRNFHSLKGEEEGYVQELLDWINFFRGKVGLPLITGYTETWHEAKKVQRKLIEQQFQGK</sequence>
<dbReference type="AlphaFoldDB" id="B6QJC1"/>
<dbReference type="PhylomeDB" id="B6QJC1"/>
<dbReference type="Gene3D" id="3.50.50.60">
    <property type="entry name" value="FAD/NAD(P)-binding domain"/>
    <property type="match status" value="2"/>
</dbReference>
<evidence type="ECO:0000256" key="2">
    <source>
        <dbReference type="ARBA" id="ARBA00022630"/>
    </source>
</evidence>
<evidence type="ECO:0000256" key="5">
    <source>
        <dbReference type="ARBA" id="ARBA00023002"/>
    </source>
</evidence>
<dbReference type="EMBL" id="DS995902">
    <property type="protein sequence ID" value="EEA22436.1"/>
    <property type="molecule type" value="Genomic_DNA"/>
</dbReference>
<proteinExistence type="inferred from homology"/>
<dbReference type="GO" id="GO:0004499">
    <property type="term" value="F:N,N-dimethylaniline monooxygenase activity"/>
    <property type="evidence" value="ECO:0007669"/>
    <property type="project" value="InterPro"/>
</dbReference>
<dbReference type="Pfam" id="PF13450">
    <property type="entry name" value="NAD_binding_8"/>
    <property type="match status" value="1"/>
</dbReference>
<dbReference type="VEuPathDB" id="FungiDB:PMAA_090650"/>
<keyword evidence="7" id="KW-1185">Reference proteome</keyword>
<dbReference type="PIRSF" id="PIRSF000332">
    <property type="entry name" value="FMO"/>
    <property type="match status" value="1"/>
</dbReference>
<evidence type="ECO:0000256" key="3">
    <source>
        <dbReference type="ARBA" id="ARBA00022827"/>
    </source>
</evidence>
<accession>B6QJC1</accession>
<dbReference type="InterPro" id="IPR000960">
    <property type="entry name" value="Flavin_mOase"/>
</dbReference>
<dbReference type="PANTHER" id="PTHR23023">
    <property type="entry name" value="DIMETHYLANILINE MONOOXYGENASE"/>
    <property type="match status" value="1"/>
</dbReference>
<dbReference type="GO" id="GO:0050660">
    <property type="term" value="F:flavin adenine dinucleotide binding"/>
    <property type="evidence" value="ECO:0007669"/>
    <property type="project" value="InterPro"/>
</dbReference>
<evidence type="ECO:0000256" key="1">
    <source>
        <dbReference type="ARBA" id="ARBA00009183"/>
    </source>
</evidence>
<dbReference type="InterPro" id="IPR036188">
    <property type="entry name" value="FAD/NAD-bd_sf"/>
</dbReference>
<dbReference type="InterPro" id="IPR050346">
    <property type="entry name" value="FMO-like"/>
</dbReference>
<dbReference type="HOGENOM" id="CLU_006909_5_2_1"/>
<evidence type="ECO:0000256" key="4">
    <source>
        <dbReference type="ARBA" id="ARBA00022857"/>
    </source>
</evidence>
<evidence type="ECO:0000313" key="7">
    <source>
        <dbReference type="Proteomes" id="UP000001294"/>
    </source>
</evidence>
<dbReference type="InterPro" id="IPR020946">
    <property type="entry name" value="Flavin_mOase-like"/>
</dbReference>
<keyword evidence="4" id="KW-0521">NADP</keyword>
<dbReference type="Proteomes" id="UP000001294">
    <property type="component" value="Unassembled WGS sequence"/>
</dbReference>
<keyword evidence="5" id="KW-0560">Oxidoreductase</keyword>
<organism evidence="6 7">
    <name type="scientific">Talaromyces marneffei (strain ATCC 18224 / CBS 334.59 / QM 7333)</name>
    <name type="common">Penicillium marneffei</name>
    <dbReference type="NCBI Taxonomy" id="441960"/>
    <lineage>
        <taxon>Eukaryota</taxon>
        <taxon>Fungi</taxon>
        <taxon>Dikarya</taxon>
        <taxon>Ascomycota</taxon>
        <taxon>Pezizomycotina</taxon>
        <taxon>Eurotiomycetes</taxon>
        <taxon>Eurotiomycetidae</taxon>
        <taxon>Eurotiales</taxon>
        <taxon>Trichocomaceae</taxon>
        <taxon>Talaromyces</taxon>
        <taxon>Talaromyces sect. Talaromyces</taxon>
    </lineage>
</organism>
<dbReference type="Pfam" id="PF00743">
    <property type="entry name" value="FMO-like"/>
    <property type="match status" value="2"/>
</dbReference>